<dbReference type="Proteomes" id="UP000054524">
    <property type="component" value="Unassembled WGS sequence"/>
</dbReference>
<keyword evidence="1 3" id="KW-0853">WD repeat</keyword>
<dbReference type="InterPro" id="IPR015943">
    <property type="entry name" value="WD40/YVTN_repeat-like_dom_sf"/>
</dbReference>
<dbReference type="SMART" id="SM00320">
    <property type="entry name" value="WD40"/>
    <property type="match status" value="2"/>
</dbReference>
<feature type="repeat" description="WD" evidence="3">
    <location>
        <begin position="263"/>
        <end position="303"/>
    </location>
</feature>
<evidence type="ECO:0008006" key="6">
    <source>
        <dbReference type="Google" id="ProtNLM"/>
    </source>
</evidence>
<dbReference type="GeneID" id="77675310"/>
<dbReference type="InterPro" id="IPR050505">
    <property type="entry name" value="WDR55/POC1"/>
</dbReference>
<keyword evidence="2" id="KW-0677">Repeat</keyword>
<dbReference type="HOGENOM" id="CLU_804340_0_0_1"/>
<sequence>MIIQSCILTAQKKCEVPIKYKPTREAFDHYAHYYMKEPQELYDEVAAVADGSCEEDDISSEEVEDNEIKETDRIAVALISEDNEPRLDTYVLDKETDAFYVHHDVFLHGVPTGLAVSDRNEEPLSFVASEDGTIAIYRIFVTNHFLPDGVIVAHEGRINSIAADTVNILTNSSEEIKLWDINTQKNIFTHKRQQKAIAMKDSFVYFSDNSSVYMIDTRDKAEINLFSADSEITSISSDRNSVAAGTINGSITYSINQSKEKSFKIHGKAINNVCASMDRYIVSASQDETISLFDMQNGEIVERKAAGVDTVTVSIPSDTVNIYTYANEDGDLSAGSFEDALLRIE</sequence>
<dbReference type="SUPFAM" id="SSF50978">
    <property type="entry name" value="WD40 repeat-like"/>
    <property type="match status" value="1"/>
</dbReference>
<dbReference type="PANTHER" id="PTHR44019">
    <property type="entry name" value="WD REPEAT-CONTAINING PROTEIN 55"/>
    <property type="match status" value="1"/>
</dbReference>
<gene>
    <name evidence="4" type="ORF">NESG_00337</name>
</gene>
<evidence type="ECO:0000256" key="3">
    <source>
        <dbReference type="PROSITE-ProRule" id="PRU00221"/>
    </source>
</evidence>
<dbReference type="Pfam" id="PF00400">
    <property type="entry name" value="WD40"/>
    <property type="match status" value="1"/>
</dbReference>
<dbReference type="PANTHER" id="PTHR44019:SF8">
    <property type="entry name" value="POC1 CENTRIOLAR PROTEIN HOMOLOG"/>
    <property type="match status" value="1"/>
</dbReference>
<reference evidence="4 5" key="1">
    <citation type="journal article" date="2014" name="Genome Announc.">
        <title>Genome Sequence of the Microsporidian Species Nematocida sp1 Strain ERTm6 (ATCC PRA-372).</title>
        <authorList>
            <person name="Bakowski M.A."/>
            <person name="Priest M."/>
            <person name="Young S."/>
            <person name="Cuomo C.A."/>
            <person name="Troemel E.R."/>
        </authorList>
    </citation>
    <scope>NUCLEOTIDE SEQUENCE [LARGE SCALE GENOMIC DNA]</scope>
    <source>
        <strain evidence="4 5">ERTm6</strain>
    </source>
</reference>
<dbReference type="AlphaFoldDB" id="A0A086J541"/>
<protein>
    <recommendedName>
        <fullName evidence="6">Anaphase-promoting complex subunit 4 WD40 domain-containing protein</fullName>
    </recommendedName>
</protein>
<dbReference type="RefSeq" id="XP_052905814.1">
    <property type="nucleotide sequence ID" value="XM_053047989.1"/>
</dbReference>
<dbReference type="InterPro" id="IPR001680">
    <property type="entry name" value="WD40_rpt"/>
</dbReference>
<dbReference type="InterPro" id="IPR036322">
    <property type="entry name" value="WD40_repeat_dom_sf"/>
</dbReference>
<proteinExistence type="predicted"/>
<evidence type="ECO:0000256" key="1">
    <source>
        <dbReference type="ARBA" id="ARBA00022574"/>
    </source>
</evidence>
<evidence type="ECO:0000313" key="4">
    <source>
        <dbReference type="EMBL" id="KFG27259.1"/>
    </source>
</evidence>
<dbReference type="Gene3D" id="2.130.10.10">
    <property type="entry name" value="YVTN repeat-like/Quinoprotein amine dehydrogenase"/>
    <property type="match status" value="2"/>
</dbReference>
<evidence type="ECO:0000256" key="2">
    <source>
        <dbReference type="ARBA" id="ARBA00022737"/>
    </source>
</evidence>
<evidence type="ECO:0000313" key="5">
    <source>
        <dbReference type="Proteomes" id="UP000054524"/>
    </source>
</evidence>
<name>A0A086J541_NEMA1</name>
<dbReference type="EMBL" id="AKIJ01000001">
    <property type="protein sequence ID" value="KFG27259.1"/>
    <property type="molecule type" value="Genomic_DNA"/>
</dbReference>
<keyword evidence="5" id="KW-1185">Reference proteome</keyword>
<comment type="caution">
    <text evidence="4">The sequence shown here is derived from an EMBL/GenBank/DDBJ whole genome shotgun (WGS) entry which is preliminary data.</text>
</comment>
<organism evidence="4 5">
    <name type="scientific">Nematocida ausubeli (strain ATCC PRA-371 / ERTm2)</name>
    <name type="common">Nematode killer fungus</name>
    <dbReference type="NCBI Taxonomy" id="1913371"/>
    <lineage>
        <taxon>Eukaryota</taxon>
        <taxon>Fungi</taxon>
        <taxon>Fungi incertae sedis</taxon>
        <taxon>Microsporidia</taxon>
        <taxon>Nematocida</taxon>
    </lineage>
</organism>
<dbReference type="PROSITE" id="PS50082">
    <property type="entry name" value="WD_REPEATS_2"/>
    <property type="match status" value="1"/>
</dbReference>
<accession>A0A086J541</accession>